<organism evidence="1 2">
    <name type="scientific">Purpureocillium lilacinum</name>
    <name type="common">Paecilomyces lilacinus</name>
    <dbReference type="NCBI Taxonomy" id="33203"/>
    <lineage>
        <taxon>Eukaryota</taxon>
        <taxon>Fungi</taxon>
        <taxon>Dikarya</taxon>
        <taxon>Ascomycota</taxon>
        <taxon>Pezizomycotina</taxon>
        <taxon>Sordariomycetes</taxon>
        <taxon>Hypocreomycetidae</taxon>
        <taxon>Hypocreales</taxon>
        <taxon>Ophiocordycipitaceae</taxon>
        <taxon>Purpureocillium</taxon>
    </lineage>
</organism>
<dbReference type="AlphaFoldDB" id="A0A2U3DPX8"/>
<reference evidence="1 2" key="1">
    <citation type="journal article" date="2016" name="Front. Microbiol.">
        <title>Genome and transcriptome sequences reveal the specific parasitism of the nematophagous Purpureocillium lilacinum 36-1.</title>
        <authorList>
            <person name="Xie J."/>
            <person name="Li S."/>
            <person name="Mo C."/>
            <person name="Xiao X."/>
            <person name="Peng D."/>
            <person name="Wang G."/>
            <person name="Xiao Y."/>
        </authorList>
    </citation>
    <scope>NUCLEOTIDE SEQUENCE [LARGE SCALE GENOMIC DNA]</scope>
    <source>
        <strain evidence="1 2">36-1</strain>
    </source>
</reference>
<dbReference type="EMBL" id="LCWV01000074">
    <property type="protein sequence ID" value="PWI64285.1"/>
    <property type="molecule type" value="Genomic_DNA"/>
</dbReference>
<protein>
    <submittedName>
        <fullName evidence="1">Uncharacterized protein</fullName>
    </submittedName>
</protein>
<evidence type="ECO:0000313" key="1">
    <source>
        <dbReference type="EMBL" id="PWI64285.1"/>
    </source>
</evidence>
<gene>
    <name evidence="1" type="ORF">PCL_11317</name>
</gene>
<sequence>MKLPAELQAMINDFLGMADPLSLLLGMHKNFAIPLDLIKKQNEGWILEQFRSLFRDDKWLKHVCKDGFNPVLIGDFRSNGYIALHLARNCRFEPPNGDNSAFGAAYDAAYCTYLDKLYRRIDPHLLIASLRSTDIDVGTLQVTFADRTLSIAPLLEIEKRIRVPDVTKIFTGYNKDGYYENGIPKTTSIAYYERPELIHSVHIGREVGSTPVPDPVGYRPLHIPGYRSVSFEGTYPVQEAERKERGGPLARNEGTLIGKFKIQEALAVATSR</sequence>
<evidence type="ECO:0000313" key="2">
    <source>
        <dbReference type="Proteomes" id="UP000245956"/>
    </source>
</evidence>
<proteinExistence type="predicted"/>
<comment type="caution">
    <text evidence="1">The sequence shown here is derived from an EMBL/GenBank/DDBJ whole genome shotgun (WGS) entry which is preliminary data.</text>
</comment>
<accession>A0A2U3DPX8</accession>
<dbReference type="Proteomes" id="UP000245956">
    <property type="component" value="Unassembled WGS sequence"/>
</dbReference>
<name>A0A2U3DPX8_PURLI</name>